<accession>A0A2H5QJX2</accession>
<dbReference type="Proteomes" id="UP000236630">
    <property type="component" value="Unassembled WGS sequence"/>
</dbReference>
<keyword evidence="1" id="KW-0732">Signal</keyword>
<name>A0A2H5QJX2_CITUN</name>
<dbReference type="AlphaFoldDB" id="A0A2H5QJX2"/>
<reference evidence="2 3" key="1">
    <citation type="journal article" date="2017" name="Front. Genet.">
        <title>Draft sequencing of the heterozygous diploid genome of Satsuma (Citrus unshiu Marc.) using a hybrid assembly approach.</title>
        <authorList>
            <person name="Shimizu T."/>
            <person name="Tanizawa Y."/>
            <person name="Mochizuki T."/>
            <person name="Nagasaki H."/>
            <person name="Yoshioka T."/>
            <person name="Toyoda A."/>
            <person name="Fujiyama A."/>
            <person name="Kaminuma E."/>
            <person name="Nakamura Y."/>
        </authorList>
    </citation>
    <scope>NUCLEOTIDE SEQUENCE [LARGE SCALE GENOMIC DNA]</scope>
    <source>
        <strain evidence="3">cv. Miyagawa wase</strain>
    </source>
</reference>
<protein>
    <submittedName>
        <fullName evidence="2">Uncharacterized protein</fullName>
    </submittedName>
</protein>
<evidence type="ECO:0000256" key="1">
    <source>
        <dbReference type="SAM" id="SignalP"/>
    </source>
</evidence>
<dbReference type="EMBL" id="BDQV01000437">
    <property type="protein sequence ID" value="GAY64922.1"/>
    <property type="molecule type" value="Genomic_DNA"/>
</dbReference>
<feature type="signal peptide" evidence="1">
    <location>
        <begin position="1"/>
        <end position="29"/>
    </location>
</feature>
<feature type="chain" id="PRO_5014164836" evidence="1">
    <location>
        <begin position="30"/>
        <end position="52"/>
    </location>
</feature>
<organism evidence="2 3">
    <name type="scientific">Citrus unshiu</name>
    <name type="common">Satsuma mandarin</name>
    <name type="synonym">Citrus nobilis var. unshiu</name>
    <dbReference type="NCBI Taxonomy" id="55188"/>
    <lineage>
        <taxon>Eukaryota</taxon>
        <taxon>Viridiplantae</taxon>
        <taxon>Streptophyta</taxon>
        <taxon>Embryophyta</taxon>
        <taxon>Tracheophyta</taxon>
        <taxon>Spermatophyta</taxon>
        <taxon>Magnoliopsida</taxon>
        <taxon>eudicotyledons</taxon>
        <taxon>Gunneridae</taxon>
        <taxon>Pentapetalae</taxon>
        <taxon>rosids</taxon>
        <taxon>malvids</taxon>
        <taxon>Sapindales</taxon>
        <taxon>Rutaceae</taxon>
        <taxon>Aurantioideae</taxon>
        <taxon>Citrus</taxon>
    </lineage>
</organism>
<sequence>WRSYKLLCSAIWPLFPLLFFLHCLWSPESRNFAVGLVKSPPTCDSVYGAQSR</sequence>
<gene>
    <name evidence="2" type="ORF">CUMW_237290</name>
</gene>
<comment type="caution">
    <text evidence="2">The sequence shown here is derived from an EMBL/GenBank/DDBJ whole genome shotgun (WGS) entry which is preliminary data.</text>
</comment>
<keyword evidence="3" id="KW-1185">Reference proteome</keyword>
<evidence type="ECO:0000313" key="2">
    <source>
        <dbReference type="EMBL" id="GAY64922.1"/>
    </source>
</evidence>
<proteinExistence type="predicted"/>
<evidence type="ECO:0000313" key="3">
    <source>
        <dbReference type="Proteomes" id="UP000236630"/>
    </source>
</evidence>
<feature type="non-terminal residue" evidence="2">
    <location>
        <position position="1"/>
    </location>
</feature>